<accession>A0AAW0G319</accession>
<dbReference type="InterPro" id="IPR004827">
    <property type="entry name" value="bZIP"/>
</dbReference>
<feature type="region of interest" description="Disordered" evidence="4">
    <location>
        <begin position="405"/>
        <end position="460"/>
    </location>
</feature>
<sequence length="594" mass="64061">MDPFSNINSYWDLVQQPSGFSTIGDDDFLALLQKQFPTTVGNSPKPYEQPPPDGVDPQSISTFPLPNASPSSSDSSPSPPSANDNSPSSRPQSGVFSPSSEQASEDPSLKRKASDEDMDAEPSAKNAHLNGSALGRKSVSSSSRRKSTGNPQQDEFRLLKRKEQNRAAQRAFRERKEKHVKDLEDKVADLEAKNQAAESENENLRDLLSRLQSENMALKQAQFTFSVPKNPDVHVPQTYNSPTPTTNEQFRFQGAGPSSSKQPASNVHSPVPPPFDFNFGSMIPFDPAVLNVLDDSSSQSQQPAGDAMNMDFSFPAVQPRMLASNPTYMSFGEPMALDHIPSSNGATPQSGMDSMGMATFGDWSPPSDTGLSPQDSFDQLFGGNYMGAQSPVDFSALLRTPPSTISPVQHALRTPGSISSLTPNSSSESSNTTTTSASPASSATPVSMQNATPPMGHNPMDCPKTKEQMAAVIRNAGSSTFVDSPPPPPALLRKACDSDSGNAMIMCQGSSFPKTEKSDKNIEVLTAWRSITSNPHFKDVDINDLCTEFTAKARCDGTKVVLEPEGVTHIIETLSAKRKQQQEHQKQQSAQQSQ</sequence>
<name>A0AAW0G319_9APHY</name>
<dbReference type="SMART" id="SM00338">
    <property type="entry name" value="BRLZ"/>
    <property type="match status" value="1"/>
</dbReference>
<feature type="compositionally biased region" description="Polar residues" evidence="4">
    <location>
        <begin position="90"/>
        <end position="102"/>
    </location>
</feature>
<dbReference type="SUPFAM" id="SSF111430">
    <property type="entry name" value="YAP1 redox domain"/>
    <property type="match status" value="1"/>
</dbReference>
<evidence type="ECO:0000313" key="7">
    <source>
        <dbReference type="Proteomes" id="UP001385951"/>
    </source>
</evidence>
<gene>
    <name evidence="6" type="ORF">QCA50_008473</name>
</gene>
<keyword evidence="3" id="KW-0539">Nucleus</keyword>
<proteinExistence type="predicted"/>
<comment type="caution">
    <text evidence="6">The sequence shown here is derived from an EMBL/GenBank/DDBJ whole genome shotgun (WGS) entry which is preliminary data.</text>
</comment>
<dbReference type="GO" id="GO:0033554">
    <property type="term" value="P:cellular response to stress"/>
    <property type="evidence" value="ECO:0007669"/>
    <property type="project" value="UniProtKB-ARBA"/>
</dbReference>
<evidence type="ECO:0000259" key="5">
    <source>
        <dbReference type="PROSITE" id="PS50217"/>
    </source>
</evidence>
<dbReference type="GO" id="GO:0000976">
    <property type="term" value="F:transcription cis-regulatory region binding"/>
    <property type="evidence" value="ECO:0007669"/>
    <property type="project" value="InterPro"/>
</dbReference>
<dbReference type="Pfam" id="PF00170">
    <property type="entry name" value="bZIP_1"/>
    <property type="match status" value="1"/>
</dbReference>
<dbReference type="Gene3D" id="1.10.238.100">
    <property type="entry name" value="YAP1 redox domain. Chain B"/>
    <property type="match status" value="1"/>
</dbReference>
<evidence type="ECO:0000256" key="3">
    <source>
        <dbReference type="ARBA" id="ARBA00023242"/>
    </source>
</evidence>
<feature type="compositionally biased region" description="Polar residues" evidence="4">
    <location>
        <begin position="237"/>
        <end position="268"/>
    </location>
</feature>
<dbReference type="Gene3D" id="1.20.5.170">
    <property type="match status" value="1"/>
</dbReference>
<dbReference type="InterPro" id="IPR050936">
    <property type="entry name" value="AP-1-like"/>
</dbReference>
<protein>
    <recommendedName>
        <fullName evidence="5">BZIP domain-containing protein</fullName>
    </recommendedName>
</protein>
<evidence type="ECO:0000256" key="4">
    <source>
        <dbReference type="SAM" id="MobiDB-lite"/>
    </source>
</evidence>
<comment type="subcellular location">
    <subcellularLocation>
        <location evidence="2">Cytoplasm</location>
    </subcellularLocation>
    <subcellularLocation>
        <location evidence="1">Nucleus</location>
    </subcellularLocation>
</comment>
<dbReference type="CDD" id="cd14688">
    <property type="entry name" value="bZIP_YAP"/>
    <property type="match status" value="1"/>
</dbReference>
<feature type="compositionally biased region" description="Low complexity" evidence="4">
    <location>
        <begin position="66"/>
        <end position="89"/>
    </location>
</feature>
<dbReference type="Proteomes" id="UP001385951">
    <property type="component" value="Unassembled WGS sequence"/>
</dbReference>
<dbReference type="PROSITE" id="PS50217">
    <property type="entry name" value="BZIP"/>
    <property type="match status" value="1"/>
</dbReference>
<dbReference type="SUPFAM" id="SSF57959">
    <property type="entry name" value="Leucine zipper domain"/>
    <property type="match status" value="1"/>
</dbReference>
<dbReference type="GO" id="GO:0090575">
    <property type="term" value="C:RNA polymerase II transcription regulator complex"/>
    <property type="evidence" value="ECO:0007669"/>
    <property type="project" value="TreeGrafter"/>
</dbReference>
<dbReference type="InterPro" id="IPR023167">
    <property type="entry name" value="Yap1_redox_dom_sf"/>
</dbReference>
<feature type="region of interest" description="Disordered" evidence="4">
    <location>
        <begin position="38"/>
        <end position="183"/>
    </location>
</feature>
<reference evidence="6 7" key="1">
    <citation type="submission" date="2022-09" db="EMBL/GenBank/DDBJ databases">
        <authorList>
            <person name="Palmer J.M."/>
        </authorList>
    </citation>
    <scope>NUCLEOTIDE SEQUENCE [LARGE SCALE GENOMIC DNA]</scope>
    <source>
        <strain evidence="6 7">DSM 7382</strain>
    </source>
</reference>
<dbReference type="InterPro" id="IPR046347">
    <property type="entry name" value="bZIP_sf"/>
</dbReference>
<dbReference type="PANTHER" id="PTHR40621">
    <property type="entry name" value="TRANSCRIPTION FACTOR KAPC-RELATED"/>
    <property type="match status" value="1"/>
</dbReference>
<keyword evidence="7" id="KW-1185">Reference proteome</keyword>
<dbReference type="PANTHER" id="PTHR40621:SF6">
    <property type="entry name" value="AP-1-LIKE TRANSCRIPTION FACTOR YAP1-RELATED"/>
    <property type="match status" value="1"/>
</dbReference>
<feature type="domain" description="BZIP" evidence="5">
    <location>
        <begin position="155"/>
        <end position="218"/>
    </location>
</feature>
<evidence type="ECO:0000256" key="1">
    <source>
        <dbReference type="ARBA" id="ARBA00004123"/>
    </source>
</evidence>
<dbReference type="PROSITE" id="PS00036">
    <property type="entry name" value="BZIP_BASIC"/>
    <property type="match status" value="1"/>
</dbReference>
<dbReference type="EMBL" id="JASBNA010000011">
    <property type="protein sequence ID" value="KAK7688103.1"/>
    <property type="molecule type" value="Genomic_DNA"/>
</dbReference>
<evidence type="ECO:0000256" key="2">
    <source>
        <dbReference type="ARBA" id="ARBA00004496"/>
    </source>
</evidence>
<feature type="compositionally biased region" description="Low complexity" evidence="4">
    <location>
        <begin position="417"/>
        <end position="447"/>
    </location>
</feature>
<dbReference type="GO" id="GO:0005737">
    <property type="term" value="C:cytoplasm"/>
    <property type="evidence" value="ECO:0007669"/>
    <property type="project" value="UniProtKB-SubCell"/>
</dbReference>
<dbReference type="AlphaFoldDB" id="A0AAW0G319"/>
<organism evidence="6 7">
    <name type="scientific">Cerrena zonata</name>
    <dbReference type="NCBI Taxonomy" id="2478898"/>
    <lineage>
        <taxon>Eukaryota</taxon>
        <taxon>Fungi</taxon>
        <taxon>Dikarya</taxon>
        <taxon>Basidiomycota</taxon>
        <taxon>Agaricomycotina</taxon>
        <taxon>Agaricomycetes</taxon>
        <taxon>Polyporales</taxon>
        <taxon>Cerrenaceae</taxon>
        <taxon>Cerrena</taxon>
    </lineage>
</organism>
<feature type="region of interest" description="Disordered" evidence="4">
    <location>
        <begin position="228"/>
        <end position="272"/>
    </location>
</feature>
<evidence type="ECO:0000313" key="6">
    <source>
        <dbReference type="EMBL" id="KAK7688103.1"/>
    </source>
</evidence>
<dbReference type="GO" id="GO:0001228">
    <property type="term" value="F:DNA-binding transcription activator activity, RNA polymerase II-specific"/>
    <property type="evidence" value="ECO:0007669"/>
    <property type="project" value="TreeGrafter"/>
</dbReference>
<feature type="compositionally biased region" description="Basic and acidic residues" evidence="4">
    <location>
        <begin position="154"/>
        <end position="183"/>
    </location>
</feature>